<organism evidence="6">
    <name type="scientific">Acerihabitans sp. KWT182</name>
    <dbReference type="NCBI Taxonomy" id="3157919"/>
    <lineage>
        <taxon>Bacteria</taxon>
        <taxon>Pseudomonadati</taxon>
        <taxon>Pseudomonadota</taxon>
        <taxon>Gammaproteobacteria</taxon>
        <taxon>Enterobacterales</taxon>
        <taxon>Pectobacteriaceae</taxon>
        <taxon>Acerihabitans</taxon>
    </lineage>
</organism>
<protein>
    <submittedName>
        <fullName evidence="6">MFS transporter</fullName>
    </submittedName>
</protein>
<dbReference type="SUPFAM" id="SSF103473">
    <property type="entry name" value="MFS general substrate transporter"/>
    <property type="match status" value="1"/>
</dbReference>
<evidence type="ECO:0000256" key="3">
    <source>
        <dbReference type="ARBA" id="ARBA00023136"/>
    </source>
</evidence>
<dbReference type="PANTHER" id="PTHR23546">
    <property type="entry name" value="TRANSPORT PROTEIN"/>
    <property type="match status" value="1"/>
</dbReference>
<feature type="transmembrane region" description="Helical" evidence="4">
    <location>
        <begin position="347"/>
        <end position="369"/>
    </location>
</feature>
<evidence type="ECO:0000256" key="2">
    <source>
        <dbReference type="ARBA" id="ARBA00022989"/>
    </source>
</evidence>
<feature type="transmembrane region" description="Helical" evidence="4">
    <location>
        <begin position="312"/>
        <end position="335"/>
    </location>
</feature>
<name>A0AAU7Q670_9GAMM</name>
<gene>
    <name evidence="6" type="ORF">ABK905_17945</name>
</gene>
<reference evidence="6" key="1">
    <citation type="submission" date="2024-06" db="EMBL/GenBank/DDBJ databases">
        <authorList>
            <person name="Coelho C."/>
            <person name="Bento M."/>
            <person name="Garcia E."/>
            <person name="Camelo A."/>
            <person name="Brandao I."/>
            <person name="Espirito Santo C."/>
            <person name="Trovao J."/>
            <person name="Verissimo A."/>
            <person name="Costa J."/>
            <person name="Tiago I."/>
        </authorList>
    </citation>
    <scope>NUCLEOTIDE SEQUENCE</scope>
    <source>
        <strain evidence="6">KWT182</strain>
    </source>
</reference>
<feature type="transmembrane region" description="Helical" evidence="4">
    <location>
        <begin position="96"/>
        <end position="117"/>
    </location>
</feature>
<feature type="transmembrane region" description="Helical" evidence="4">
    <location>
        <begin position="138"/>
        <end position="156"/>
    </location>
</feature>
<feature type="transmembrane region" description="Helical" evidence="4">
    <location>
        <begin position="220"/>
        <end position="247"/>
    </location>
</feature>
<proteinExistence type="predicted"/>
<feature type="transmembrane region" description="Helical" evidence="4">
    <location>
        <begin position="162"/>
        <end position="182"/>
    </location>
</feature>
<keyword evidence="2 4" id="KW-1133">Transmembrane helix</keyword>
<evidence type="ECO:0000256" key="1">
    <source>
        <dbReference type="ARBA" id="ARBA00022692"/>
    </source>
</evidence>
<feature type="domain" description="Major facilitator superfamily (MFS) profile" evidence="5">
    <location>
        <begin position="8"/>
        <end position="400"/>
    </location>
</feature>
<feature type="transmembrane region" description="Helical" evidence="4">
    <location>
        <begin position="73"/>
        <end position="90"/>
    </location>
</feature>
<dbReference type="InterPro" id="IPR020846">
    <property type="entry name" value="MFS_dom"/>
</dbReference>
<feature type="transmembrane region" description="Helical" evidence="4">
    <location>
        <begin position="375"/>
        <end position="393"/>
    </location>
</feature>
<evidence type="ECO:0000259" key="5">
    <source>
        <dbReference type="PROSITE" id="PS50850"/>
    </source>
</evidence>
<dbReference type="Gene3D" id="1.20.1250.20">
    <property type="entry name" value="MFS general substrate transporter like domains"/>
    <property type="match status" value="1"/>
</dbReference>
<dbReference type="InterPro" id="IPR011701">
    <property type="entry name" value="MFS"/>
</dbReference>
<dbReference type="GO" id="GO:0022857">
    <property type="term" value="F:transmembrane transporter activity"/>
    <property type="evidence" value="ECO:0007669"/>
    <property type="project" value="InterPro"/>
</dbReference>
<evidence type="ECO:0000256" key="4">
    <source>
        <dbReference type="SAM" id="Phobius"/>
    </source>
</evidence>
<dbReference type="PROSITE" id="PS50850">
    <property type="entry name" value="MFS"/>
    <property type="match status" value="1"/>
</dbReference>
<feature type="transmembrane region" description="Helical" evidence="4">
    <location>
        <begin position="45"/>
        <end position="66"/>
    </location>
</feature>
<keyword evidence="3 4" id="KW-0472">Membrane</keyword>
<evidence type="ECO:0000313" key="6">
    <source>
        <dbReference type="EMBL" id="XBS68550.1"/>
    </source>
</evidence>
<accession>A0AAU7Q670</accession>
<keyword evidence="1 4" id="KW-0812">Transmembrane</keyword>
<sequence>MKKGFPPVINALVLTSVALTIGRGLTLPFLALYLSRQRGMAPDEIGLVLGTGLTLGIVFSLYGGYLTDRFGKNGLILGSMALFALSFFLLPSCRAVAGLVVLIALINSAYGQFSITLKATIAQWLPVAARIRAFSANYTLVNVGWAVGPPLGVMLAESSPTLPFYLAGALSAAATLIMAWFLPRCGQPPLNIDKVDETAPQKQRVNFRQVLGVLRHDKRLIYFTLGGALGSLVCSQFASCLSQYLMVAFNSDFAYRVVGLTLPTNAAIVITLQYLVSRNIRRDTLLPWLMAGSLFFIIGLVVFILARHSLPLWIIGVAVFSLGEIIIIPVEYLFIDFIAPPHLKGSYYGMQNLGSLGGAANPLLTGFVLTYAPPVTLFWVLILATLISLWLFYRGFRFSRRRADDLG</sequence>
<feature type="transmembrane region" description="Helical" evidence="4">
    <location>
        <begin position="12"/>
        <end position="33"/>
    </location>
</feature>
<feature type="transmembrane region" description="Helical" evidence="4">
    <location>
        <begin position="253"/>
        <end position="276"/>
    </location>
</feature>
<dbReference type="AlphaFoldDB" id="A0AAU7Q670"/>
<dbReference type="PANTHER" id="PTHR23546:SF1">
    <property type="entry name" value="MEMBRANE PROTEIN"/>
    <property type="match status" value="1"/>
</dbReference>
<feature type="transmembrane region" description="Helical" evidence="4">
    <location>
        <begin position="288"/>
        <end position="306"/>
    </location>
</feature>
<dbReference type="EMBL" id="CP157947">
    <property type="protein sequence ID" value="XBS68550.1"/>
    <property type="molecule type" value="Genomic_DNA"/>
</dbReference>
<dbReference type="Pfam" id="PF07690">
    <property type="entry name" value="MFS_1"/>
    <property type="match status" value="1"/>
</dbReference>
<dbReference type="InterPro" id="IPR036259">
    <property type="entry name" value="MFS_trans_sf"/>
</dbReference>